<feature type="region of interest" description="Disordered" evidence="1">
    <location>
        <begin position="65"/>
        <end position="92"/>
    </location>
</feature>
<dbReference type="EMBL" id="GBBL01000211">
    <property type="protein sequence ID" value="JAC27109.1"/>
    <property type="molecule type" value="mRNA"/>
</dbReference>
<name>A0A023G0A9_AMBPA</name>
<reference evidence="3" key="1">
    <citation type="submission" date="2014-03" db="EMBL/GenBank/DDBJ databases">
        <title>The sialotranscriptome of Amblyomma triste, Amblyomma parvum and Amblyomma cajennense ticks, uncovered by 454-based RNA-seq.</title>
        <authorList>
            <person name="Garcia G.R."/>
            <person name="Gardinassi L.G."/>
            <person name="Ribeiro J.M."/>
            <person name="Anatrielo E."/>
            <person name="Ferreira B.R."/>
            <person name="Moreira H.N."/>
            <person name="Mafra C."/>
            <person name="Olegario M.M."/>
            <person name="Szabo P.J."/>
            <person name="Miranda-Santos I.K."/>
            <person name="Maruyama S.R."/>
        </authorList>
    </citation>
    <scope>NUCLEOTIDE SEQUENCE</scope>
    <source>
        <strain evidence="3">Araguapaz</strain>
        <tissue evidence="3">Salivary glands</tissue>
    </source>
</reference>
<evidence type="ECO:0000256" key="2">
    <source>
        <dbReference type="SAM" id="SignalP"/>
    </source>
</evidence>
<feature type="signal peptide" evidence="2">
    <location>
        <begin position="1"/>
        <end position="17"/>
    </location>
</feature>
<dbReference type="AlphaFoldDB" id="A0A023G0A9"/>
<protein>
    <submittedName>
        <fullName evidence="3">Putative secreted protein</fullName>
    </submittedName>
</protein>
<feature type="chain" id="PRO_5001521448" evidence="2">
    <location>
        <begin position="18"/>
        <end position="92"/>
    </location>
</feature>
<keyword evidence="2" id="KW-0732">Signal</keyword>
<accession>A0A023G0A9</accession>
<evidence type="ECO:0000313" key="3">
    <source>
        <dbReference type="EMBL" id="JAC27109.1"/>
    </source>
</evidence>
<feature type="compositionally biased region" description="Basic and acidic residues" evidence="1">
    <location>
        <begin position="73"/>
        <end position="86"/>
    </location>
</feature>
<organism evidence="3">
    <name type="scientific">Amblyomma parvum</name>
    <name type="common">South American tick</name>
    <dbReference type="NCBI Taxonomy" id="251391"/>
    <lineage>
        <taxon>Eukaryota</taxon>
        <taxon>Metazoa</taxon>
        <taxon>Ecdysozoa</taxon>
        <taxon>Arthropoda</taxon>
        <taxon>Chelicerata</taxon>
        <taxon>Arachnida</taxon>
        <taxon>Acari</taxon>
        <taxon>Parasitiformes</taxon>
        <taxon>Ixodida</taxon>
        <taxon>Ixodoidea</taxon>
        <taxon>Ixodidae</taxon>
        <taxon>Amblyomminae</taxon>
        <taxon>Amblyomma</taxon>
    </lineage>
</organism>
<proteinExistence type="evidence at transcript level"/>
<sequence>MLAIIAAAATLAIFVGAKTVPGSQPVDYNPDCSANDPEHVYVTCTFECGGDEMIALNNNETCSLKGRPTESTNLERSDDESPKGKCVDGNCV</sequence>
<evidence type="ECO:0000256" key="1">
    <source>
        <dbReference type="SAM" id="MobiDB-lite"/>
    </source>
</evidence>